<accession>A0A164ZV07</accession>
<sequence length="121" mass="13851">MWKMQETSQKNLKLWTGKTPSACQPSTRTRLTTGEPTKLDLYPSDASHRRPGPTMRGRSPVVIHTTPTKYRFAPDPLKERKEENKRPRRGNVAPTQLSSPGMVDQAPFYVHHSAARFREDH</sequence>
<evidence type="ECO:0000256" key="1">
    <source>
        <dbReference type="SAM" id="MobiDB-lite"/>
    </source>
</evidence>
<evidence type="ECO:0000313" key="3">
    <source>
        <dbReference type="Proteomes" id="UP000076722"/>
    </source>
</evidence>
<reference evidence="2 3" key="1">
    <citation type="journal article" date="2016" name="Mol. Biol. Evol.">
        <title>Comparative Genomics of Early-Diverging Mushroom-Forming Fungi Provides Insights into the Origins of Lignocellulose Decay Capabilities.</title>
        <authorList>
            <person name="Nagy L.G."/>
            <person name="Riley R."/>
            <person name="Tritt A."/>
            <person name="Adam C."/>
            <person name="Daum C."/>
            <person name="Floudas D."/>
            <person name="Sun H."/>
            <person name="Yadav J.S."/>
            <person name="Pangilinan J."/>
            <person name="Larsson K.H."/>
            <person name="Matsuura K."/>
            <person name="Barry K."/>
            <person name="Labutti K."/>
            <person name="Kuo R."/>
            <person name="Ohm R.A."/>
            <person name="Bhattacharya S.S."/>
            <person name="Shirouzu T."/>
            <person name="Yoshinaga Y."/>
            <person name="Martin F.M."/>
            <person name="Grigoriev I.V."/>
            <person name="Hibbett D.S."/>
        </authorList>
    </citation>
    <scope>NUCLEOTIDE SEQUENCE [LARGE SCALE GENOMIC DNA]</scope>
    <source>
        <strain evidence="2 3">HHB9708</strain>
    </source>
</reference>
<evidence type="ECO:0000313" key="2">
    <source>
        <dbReference type="EMBL" id="KZS98109.1"/>
    </source>
</evidence>
<feature type="compositionally biased region" description="Basic and acidic residues" evidence="1">
    <location>
        <begin position="76"/>
        <end position="85"/>
    </location>
</feature>
<dbReference type="EMBL" id="KV419396">
    <property type="protein sequence ID" value="KZS98109.1"/>
    <property type="molecule type" value="Genomic_DNA"/>
</dbReference>
<feature type="region of interest" description="Disordered" evidence="1">
    <location>
        <begin position="1"/>
        <end position="106"/>
    </location>
</feature>
<dbReference type="Proteomes" id="UP000076722">
    <property type="component" value="Unassembled WGS sequence"/>
</dbReference>
<gene>
    <name evidence="2" type="ORF">SISNIDRAFT_449745</name>
</gene>
<keyword evidence="3" id="KW-1185">Reference proteome</keyword>
<dbReference type="AlphaFoldDB" id="A0A164ZV07"/>
<name>A0A164ZV07_9AGAM</name>
<organism evidence="2 3">
    <name type="scientific">Sistotremastrum niveocremeum HHB9708</name>
    <dbReference type="NCBI Taxonomy" id="1314777"/>
    <lineage>
        <taxon>Eukaryota</taxon>
        <taxon>Fungi</taxon>
        <taxon>Dikarya</taxon>
        <taxon>Basidiomycota</taxon>
        <taxon>Agaricomycotina</taxon>
        <taxon>Agaricomycetes</taxon>
        <taxon>Sistotremastrales</taxon>
        <taxon>Sistotremastraceae</taxon>
        <taxon>Sertulicium</taxon>
        <taxon>Sertulicium niveocremeum</taxon>
    </lineage>
</organism>
<feature type="compositionally biased region" description="Polar residues" evidence="1">
    <location>
        <begin position="18"/>
        <end position="35"/>
    </location>
</feature>
<feature type="compositionally biased region" description="Polar residues" evidence="1">
    <location>
        <begin position="1"/>
        <end position="11"/>
    </location>
</feature>
<proteinExistence type="predicted"/>
<protein>
    <submittedName>
        <fullName evidence="2">Uncharacterized protein</fullName>
    </submittedName>
</protein>